<evidence type="ECO:0000256" key="1">
    <source>
        <dbReference type="SAM" id="SignalP"/>
    </source>
</evidence>
<evidence type="ECO:0000259" key="2">
    <source>
        <dbReference type="Pfam" id="PF00144"/>
    </source>
</evidence>
<keyword evidence="3" id="KW-0121">Carboxypeptidase</keyword>
<dbReference type="Pfam" id="PF00144">
    <property type="entry name" value="Beta-lactamase"/>
    <property type="match status" value="1"/>
</dbReference>
<organism evidence="3 4">
    <name type="scientific">Mycetocola miduiensis</name>
    <dbReference type="NCBI Taxonomy" id="995034"/>
    <lineage>
        <taxon>Bacteria</taxon>
        <taxon>Bacillati</taxon>
        <taxon>Actinomycetota</taxon>
        <taxon>Actinomycetes</taxon>
        <taxon>Micrococcales</taxon>
        <taxon>Microbacteriaceae</taxon>
        <taxon>Mycetocola</taxon>
    </lineage>
</organism>
<dbReference type="InterPro" id="IPR050491">
    <property type="entry name" value="AmpC-like"/>
</dbReference>
<dbReference type="RefSeq" id="WP_090711665.1">
    <property type="nucleotide sequence ID" value="NZ_FOVM01000006.1"/>
</dbReference>
<dbReference type="InterPro" id="IPR012338">
    <property type="entry name" value="Beta-lactam/transpept-like"/>
</dbReference>
<dbReference type="PANTHER" id="PTHR46825">
    <property type="entry name" value="D-ALANYL-D-ALANINE-CARBOXYPEPTIDASE/ENDOPEPTIDASE AMPH"/>
    <property type="match status" value="1"/>
</dbReference>
<dbReference type="SUPFAM" id="SSF56601">
    <property type="entry name" value="beta-lactamase/transpeptidase-like"/>
    <property type="match status" value="1"/>
</dbReference>
<keyword evidence="1" id="KW-0732">Signal</keyword>
<dbReference type="PROSITE" id="PS51257">
    <property type="entry name" value="PROKAR_LIPOPROTEIN"/>
    <property type="match status" value="1"/>
</dbReference>
<gene>
    <name evidence="3" type="ORF">SAMN05216219_2365</name>
</gene>
<dbReference type="OrthoDB" id="9809635at2"/>
<dbReference type="AlphaFoldDB" id="A0A1I5CER3"/>
<feature type="domain" description="Beta-lactamase-related" evidence="2">
    <location>
        <begin position="55"/>
        <end position="377"/>
    </location>
</feature>
<feature type="signal peptide" evidence="1">
    <location>
        <begin position="1"/>
        <end position="28"/>
    </location>
</feature>
<evidence type="ECO:0000313" key="4">
    <source>
        <dbReference type="Proteomes" id="UP000198867"/>
    </source>
</evidence>
<keyword evidence="4" id="KW-1185">Reference proteome</keyword>
<proteinExistence type="predicted"/>
<dbReference type="Gene3D" id="3.40.710.10">
    <property type="entry name" value="DD-peptidase/beta-lactamase superfamily"/>
    <property type="match status" value="1"/>
</dbReference>
<dbReference type="STRING" id="995034.SAMN05216219_2365"/>
<dbReference type="InterPro" id="IPR001466">
    <property type="entry name" value="Beta-lactam-related"/>
</dbReference>
<dbReference type="PANTHER" id="PTHR46825:SF7">
    <property type="entry name" value="D-ALANYL-D-ALANINE CARBOXYPEPTIDASE"/>
    <property type="match status" value="1"/>
</dbReference>
<sequence>MRNSIKRGRGVGLLSAAVGVVLSLSACAGVAAPPSVTLTEQPTGDLPAASVEALNAALAEAMALAAAPGAIAGVWAPWSGRWVSAQGTTAPGGTEKLSADMRFRVGDNTQPMTCDVLYGLVADGVVALDDEVSAYLPSIQSVQGITLGQLCHGTSGLGDFGNTLGSLFASNPTRQWSTLELVSDGIANSRTGRPGESYAPSDTNYALLGLALEKATGNTAKTLYDRYVFGRLGMKDSLFPDPTTVEISDPFVPGWEALKSPDGTPACDAPKDESLLSNSQAFTAGGVVSSIDDLQRYAQSFAAGALLTDELRDKAWETVPLSADAPAWQSFGPGGMQIGPMRGQAGYIPGHISAMLSDPETGLTVVVLLNNSTAGAGFAQTLAMKLAAIAAKAQPVEGEKLPLVGLPWSEEQMTERLAASAVCQPAG</sequence>
<name>A0A1I5CER3_9MICO</name>
<accession>A0A1I5CER3</accession>
<protein>
    <submittedName>
        <fullName evidence="3">D-alanyl-D-alanine carboxypeptidase</fullName>
    </submittedName>
</protein>
<keyword evidence="3" id="KW-0378">Hydrolase</keyword>
<dbReference type="EMBL" id="FOVM01000006">
    <property type="protein sequence ID" value="SFN85121.1"/>
    <property type="molecule type" value="Genomic_DNA"/>
</dbReference>
<keyword evidence="3" id="KW-0645">Protease</keyword>
<feature type="chain" id="PRO_5039427496" evidence="1">
    <location>
        <begin position="29"/>
        <end position="427"/>
    </location>
</feature>
<dbReference type="Proteomes" id="UP000198867">
    <property type="component" value="Unassembled WGS sequence"/>
</dbReference>
<evidence type="ECO:0000313" key="3">
    <source>
        <dbReference type="EMBL" id="SFN85121.1"/>
    </source>
</evidence>
<reference evidence="4" key="1">
    <citation type="submission" date="2016-10" db="EMBL/GenBank/DDBJ databases">
        <authorList>
            <person name="Varghese N."/>
            <person name="Submissions S."/>
        </authorList>
    </citation>
    <scope>NUCLEOTIDE SEQUENCE [LARGE SCALE GENOMIC DNA]</scope>
    <source>
        <strain evidence="4">CGMCC 1.11101</strain>
    </source>
</reference>
<dbReference type="GO" id="GO:0004180">
    <property type="term" value="F:carboxypeptidase activity"/>
    <property type="evidence" value="ECO:0007669"/>
    <property type="project" value="UniProtKB-KW"/>
</dbReference>